<name>A0A803LUF4_CHEQI</name>
<evidence type="ECO:0000256" key="1">
    <source>
        <dbReference type="SAM" id="MobiDB-lite"/>
    </source>
</evidence>
<dbReference type="InterPro" id="IPR013103">
    <property type="entry name" value="RVT_2"/>
</dbReference>
<proteinExistence type="predicted"/>
<evidence type="ECO:0000313" key="4">
    <source>
        <dbReference type="EnsemblPlants" id="AUR62018848-RA:cds"/>
    </source>
</evidence>
<evidence type="ECO:0008006" key="6">
    <source>
        <dbReference type="Google" id="ProtNLM"/>
    </source>
</evidence>
<dbReference type="Pfam" id="PF25597">
    <property type="entry name" value="SH3_retrovirus"/>
    <property type="match status" value="1"/>
</dbReference>
<dbReference type="SUPFAM" id="SSF56672">
    <property type="entry name" value="DNA/RNA polymerases"/>
    <property type="match status" value="1"/>
</dbReference>
<feature type="compositionally biased region" description="Polar residues" evidence="1">
    <location>
        <begin position="29"/>
        <end position="38"/>
    </location>
</feature>
<organism evidence="4 5">
    <name type="scientific">Chenopodium quinoa</name>
    <name type="common">Quinoa</name>
    <dbReference type="NCBI Taxonomy" id="63459"/>
    <lineage>
        <taxon>Eukaryota</taxon>
        <taxon>Viridiplantae</taxon>
        <taxon>Streptophyta</taxon>
        <taxon>Embryophyta</taxon>
        <taxon>Tracheophyta</taxon>
        <taxon>Spermatophyta</taxon>
        <taxon>Magnoliopsida</taxon>
        <taxon>eudicotyledons</taxon>
        <taxon>Gunneridae</taxon>
        <taxon>Pentapetalae</taxon>
        <taxon>Caryophyllales</taxon>
        <taxon>Chenopodiaceae</taxon>
        <taxon>Chenopodioideae</taxon>
        <taxon>Atripliceae</taxon>
        <taxon>Chenopodium</taxon>
    </lineage>
</organism>
<dbReference type="Gramene" id="AUR62018848-RA">
    <property type="protein sequence ID" value="AUR62018848-RA:cds"/>
    <property type="gene ID" value="AUR62018848"/>
</dbReference>
<feature type="domain" description="Retroviral polymerase SH3-like" evidence="3">
    <location>
        <begin position="2"/>
        <end position="36"/>
    </location>
</feature>
<evidence type="ECO:0000259" key="2">
    <source>
        <dbReference type="Pfam" id="PF07727"/>
    </source>
</evidence>
<evidence type="ECO:0000259" key="3">
    <source>
        <dbReference type="Pfam" id="PF25597"/>
    </source>
</evidence>
<protein>
    <recommendedName>
        <fullName evidence="6">Reverse transcriptase Ty1/copia-type domain-containing protein</fullName>
    </recommendedName>
</protein>
<accession>A0A803LUF4</accession>
<reference evidence="4" key="1">
    <citation type="journal article" date="2017" name="Nature">
        <title>The genome of Chenopodium quinoa.</title>
        <authorList>
            <person name="Jarvis D.E."/>
            <person name="Ho Y.S."/>
            <person name="Lightfoot D.J."/>
            <person name="Schmoeckel S.M."/>
            <person name="Li B."/>
            <person name="Borm T.J.A."/>
            <person name="Ohyanagi H."/>
            <person name="Mineta K."/>
            <person name="Michell C.T."/>
            <person name="Saber N."/>
            <person name="Kharbatia N.M."/>
            <person name="Rupper R.R."/>
            <person name="Sharp A.R."/>
            <person name="Dally N."/>
            <person name="Boughton B.A."/>
            <person name="Woo Y.H."/>
            <person name="Gao G."/>
            <person name="Schijlen E.G.W.M."/>
            <person name="Guo X."/>
            <person name="Momin A.A."/>
            <person name="Negrao S."/>
            <person name="Al-Babili S."/>
            <person name="Gehring C."/>
            <person name="Roessner U."/>
            <person name="Jung C."/>
            <person name="Murphy K."/>
            <person name="Arold S.T."/>
            <person name="Gojobori T."/>
            <person name="van der Linden C.G."/>
            <person name="van Loo E.N."/>
            <person name="Jellen E.N."/>
            <person name="Maughan P.J."/>
            <person name="Tester M."/>
        </authorList>
    </citation>
    <scope>NUCLEOTIDE SEQUENCE [LARGE SCALE GENOMIC DNA]</scope>
    <source>
        <strain evidence="4">cv. PI 614886</strain>
    </source>
</reference>
<reference evidence="4" key="2">
    <citation type="submission" date="2021-03" db="UniProtKB">
        <authorList>
            <consortium name="EnsemblPlants"/>
        </authorList>
    </citation>
    <scope>IDENTIFICATION</scope>
</reference>
<evidence type="ECO:0000313" key="5">
    <source>
        <dbReference type="Proteomes" id="UP000596660"/>
    </source>
</evidence>
<keyword evidence="5" id="KW-1185">Reference proteome</keyword>
<feature type="region of interest" description="Disordered" evidence="1">
    <location>
        <begin position="29"/>
        <end position="78"/>
    </location>
</feature>
<sequence>DESKGYRLYQPESKELIISRDVIFNEGPQWQWNESNPEVQDLEVPAAVIPSSSTDEGEGPSSPSSTPSSPRSPQSSPSNIDGYLIQKGFIKSPSEPSLYIKAQGPHDFLILCLYVDDLIYMGTNSKMIEDFKKEMMSEYEMTDLGAMKYFLGMQVKQSPGRIFLSQEKYVEDMLKNFNMSDCKPMATPMAMHEKLSKYDGKEKVDASLYRSMVGSLIYLTNTRPDIVHAVSIVSRFMSEPSNTHLAAVKRILRYIKGTKSHGIMYESEIDYKLTCYTDSD</sequence>
<dbReference type="EnsemblPlants" id="AUR62018848-RA">
    <property type="protein sequence ID" value="AUR62018848-RA:cds"/>
    <property type="gene ID" value="AUR62018848"/>
</dbReference>
<dbReference type="Pfam" id="PF07727">
    <property type="entry name" value="RVT_2"/>
    <property type="match status" value="1"/>
</dbReference>
<feature type="domain" description="Reverse transcriptase Ty1/copia-type" evidence="2">
    <location>
        <begin position="78"/>
        <end position="190"/>
    </location>
</feature>
<feature type="compositionally biased region" description="Low complexity" evidence="1">
    <location>
        <begin position="50"/>
        <end position="78"/>
    </location>
</feature>
<dbReference type="AlphaFoldDB" id="A0A803LUF4"/>
<dbReference type="InterPro" id="IPR057670">
    <property type="entry name" value="SH3_retrovirus"/>
</dbReference>
<dbReference type="InterPro" id="IPR043502">
    <property type="entry name" value="DNA/RNA_pol_sf"/>
</dbReference>
<dbReference type="Proteomes" id="UP000596660">
    <property type="component" value="Unplaced"/>
</dbReference>
<dbReference type="OMA" id="PMAMHEK"/>
<dbReference type="PANTHER" id="PTHR11439">
    <property type="entry name" value="GAG-POL-RELATED RETROTRANSPOSON"/>
    <property type="match status" value="1"/>
</dbReference>
<dbReference type="PANTHER" id="PTHR11439:SF483">
    <property type="entry name" value="PEPTIDE SYNTHASE GLIP-LIKE, PUTATIVE (AFU_ORTHOLOGUE AFUA_3G12920)-RELATED"/>
    <property type="match status" value="1"/>
</dbReference>